<dbReference type="EMBL" id="PZKE01000026">
    <property type="protein sequence ID" value="PTE12825.1"/>
    <property type="molecule type" value="Genomic_DNA"/>
</dbReference>
<comment type="caution">
    <text evidence="2">The sequence shown here is derived from an EMBL/GenBank/DDBJ whole genome shotgun (WGS) entry which is preliminary data.</text>
</comment>
<protein>
    <recommendedName>
        <fullName evidence="4">DUF995 domain-containing protein</fullName>
    </recommendedName>
</protein>
<evidence type="ECO:0000313" key="3">
    <source>
        <dbReference type="Proteomes" id="UP000241362"/>
    </source>
</evidence>
<reference evidence="2 3" key="1">
    <citation type="submission" date="2018-03" db="EMBL/GenBank/DDBJ databases">
        <title>Rhodobacter blasticus.</title>
        <authorList>
            <person name="Meyer T.E."/>
            <person name="Miller S."/>
            <person name="Lodha T."/>
            <person name="Gandham S."/>
            <person name="Chintalapati S."/>
            <person name="Chintalapati V.R."/>
        </authorList>
    </citation>
    <scope>NUCLEOTIDE SEQUENCE [LARGE SCALE GENOMIC DNA]</scope>
    <source>
        <strain evidence="2 3">DSM 2131</strain>
    </source>
</reference>
<dbReference type="Proteomes" id="UP000241362">
    <property type="component" value="Unassembled WGS sequence"/>
</dbReference>
<accession>A0A2T4J4M9</accession>
<sequence length="133" mass="14609">MRAVALALILALPAIPATADDVPMTGAEFDAYVTGKTLTYSQFGSVFGIEEYLPGRKVRWKFTADDCQYGSWYEKGDLICFVYEYDPDEHCWTFWTDGGKLKALSVDNAPGEELTEVARSPEGLNCPGPDVGV</sequence>
<dbReference type="RefSeq" id="WP_107674637.1">
    <property type="nucleotide sequence ID" value="NZ_PZKE01000026.1"/>
</dbReference>
<feature type="chain" id="PRO_5015563080" description="DUF995 domain-containing protein" evidence="1">
    <location>
        <begin position="20"/>
        <end position="133"/>
    </location>
</feature>
<feature type="signal peptide" evidence="1">
    <location>
        <begin position="1"/>
        <end position="19"/>
    </location>
</feature>
<evidence type="ECO:0000256" key="1">
    <source>
        <dbReference type="SAM" id="SignalP"/>
    </source>
</evidence>
<proteinExistence type="predicted"/>
<organism evidence="2 3">
    <name type="scientific">Fuscovulum blasticum DSM 2131</name>
    <dbReference type="NCBI Taxonomy" id="1188250"/>
    <lineage>
        <taxon>Bacteria</taxon>
        <taxon>Pseudomonadati</taxon>
        <taxon>Pseudomonadota</taxon>
        <taxon>Alphaproteobacteria</taxon>
        <taxon>Rhodobacterales</taxon>
        <taxon>Paracoccaceae</taxon>
        <taxon>Pseudogemmobacter</taxon>
    </lineage>
</organism>
<evidence type="ECO:0000313" key="2">
    <source>
        <dbReference type="EMBL" id="PTE12825.1"/>
    </source>
</evidence>
<gene>
    <name evidence="2" type="ORF">C5F44_16445</name>
</gene>
<dbReference type="AlphaFoldDB" id="A0A2T4J4M9"/>
<keyword evidence="3" id="KW-1185">Reference proteome</keyword>
<name>A0A2T4J4M9_FUSBL</name>
<evidence type="ECO:0008006" key="4">
    <source>
        <dbReference type="Google" id="ProtNLM"/>
    </source>
</evidence>
<keyword evidence="1" id="KW-0732">Signal</keyword>